<feature type="region of interest" description="Disordered" evidence="1">
    <location>
        <begin position="18"/>
        <end position="60"/>
    </location>
</feature>
<keyword evidence="2" id="KW-0732">Signal</keyword>
<evidence type="ECO:0000256" key="2">
    <source>
        <dbReference type="SAM" id="SignalP"/>
    </source>
</evidence>
<feature type="signal peptide" evidence="2">
    <location>
        <begin position="1"/>
        <end position="17"/>
    </location>
</feature>
<feature type="compositionally biased region" description="Basic residues" evidence="1">
    <location>
        <begin position="24"/>
        <end position="36"/>
    </location>
</feature>
<evidence type="ECO:0000313" key="3">
    <source>
        <dbReference type="EMBL" id="CAD7232415.1"/>
    </source>
</evidence>
<dbReference type="EMBL" id="OB664635">
    <property type="protein sequence ID" value="CAD7232415.1"/>
    <property type="molecule type" value="Genomic_DNA"/>
</dbReference>
<feature type="chain" id="PRO_5043467499" evidence="2">
    <location>
        <begin position="18"/>
        <end position="334"/>
    </location>
</feature>
<gene>
    <name evidence="3" type="ORF">CTOB1V02_LOCUS10251</name>
</gene>
<proteinExistence type="predicted"/>
<name>A0A7R8WIN0_9CRUS</name>
<sequence length="334" mass="37573">MLLRCFLVCALVSVCLSQSGTGPRQRRPIRLLRRPSRTVGPPPPEAPGVRPQRGQNPARPDAQMFRQYGRYHPLPFHMPASGEPHLKLLDVLYAKELSQNLPPMKSLNDIPGGEMDLLKRHFGGIVPWSQPQKRQSDTSSLSMPEVRQLELAPPEFPEFYREQARQGSTNSFVQVPDVAPAIGQGRSANPQKREAGSGPVRRSNAQASKVMDEDLKGYVQDSGEVFQLTPQQVQDAVARVERMEPTSAKDFVFERYNPLPSLGNNDASVLYIRGPLIQTPARDLMFEDTLHLENTNRVSNPNRMSNDFFWVPSKANAQLRQMLTPKANILRYDQ</sequence>
<organism evidence="3">
    <name type="scientific">Cyprideis torosa</name>
    <dbReference type="NCBI Taxonomy" id="163714"/>
    <lineage>
        <taxon>Eukaryota</taxon>
        <taxon>Metazoa</taxon>
        <taxon>Ecdysozoa</taxon>
        <taxon>Arthropoda</taxon>
        <taxon>Crustacea</taxon>
        <taxon>Oligostraca</taxon>
        <taxon>Ostracoda</taxon>
        <taxon>Podocopa</taxon>
        <taxon>Podocopida</taxon>
        <taxon>Cytherocopina</taxon>
        <taxon>Cytheroidea</taxon>
        <taxon>Cytherideidae</taxon>
        <taxon>Cyprideis</taxon>
    </lineage>
</organism>
<protein>
    <submittedName>
        <fullName evidence="3">Uncharacterized protein</fullName>
    </submittedName>
</protein>
<dbReference type="AlphaFoldDB" id="A0A7R8WIN0"/>
<feature type="region of interest" description="Disordered" evidence="1">
    <location>
        <begin position="180"/>
        <end position="208"/>
    </location>
</feature>
<accession>A0A7R8WIN0</accession>
<reference evidence="3" key="1">
    <citation type="submission" date="2020-11" db="EMBL/GenBank/DDBJ databases">
        <authorList>
            <person name="Tran Van P."/>
        </authorList>
    </citation>
    <scope>NUCLEOTIDE SEQUENCE</scope>
</reference>
<evidence type="ECO:0000256" key="1">
    <source>
        <dbReference type="SAM" id="MobiDB-lite"/>
    </source>
</evidence>